<keyword evidence="11" id="KW-1185">Reference proteome</keyword>
<dbReference type="PANTHER" id="PTHR30607">
    <property type="entry name" value="POTASSIUM-TRANSPORTING ATPASE A CHAIN"/>
    <property type="match status" value="1"/>
</dbReference>
<dbReference type="NCBIfam" id="TIGR00680">
    <property type="entry name" value="kdpA"/>
    <property type="match status" value="1"/>
</dbReference>
<comment type="subcellular location">
    <subcellularLocation>
        <location evidence="9">Cell membrane</location>
        <topology evidence="9">Multi-pass membrane protein</topology>
    </subcellularLocation>
</comment>
<keyword evidence="5 9" id="KW-0630">Potassium</keyword>
<comment type="caution">
    <text evidence="10">The sequence shown here is derived from an EMBL/GenBank/DDBJ whole genome shotgun (WGS) entry which is preliminary data.</text>
</comment>
<dbReference type="InterPro" id="IPR004623">
    <property type="entry name" value="KdpA"/>
</dbReference>
<feature type="transmembrane region" description="Helical" evidence="9">
    <location>
        <begin position="281"/>
        <end position="304"/>
    </location>
</feature>
<feature type="transmembrane region" description="Helical" evidence="9">
    <location>
        <begin position="359"/>
        <end position="384"/>
    </location>
</feature>
<dbReference type="GO" id="GO:0030955">
    <property type="term" value="F:potassium ion binding"/>
    <property type="evidence" value="ECO:0007669"/>
    <property type="project" value="UniProtKB-UniRule"/>
</dbReference>
<keyword evidence="6 9" id="KW-1133">Transmembrane helix</keyword>
<feature type="transmembrane region" description="Helical" evidence="9">
    <location>
        <begin position="405"/>
        <end position="426"/>
    </location>
</feature>
<feature type="transmembrane region" description="Helical" evidence="9">
    <location>
        <begin position="130"/>
        <end position="151"/>
    </location>
</feature>
<keyword evidence="2 9" id="KW-1003">Cell membrane</keyword>
<keyword evidence="4 9" id="KW-0812">Transmembrane</keyword>
<comment type="similarity">
    <text evidence="9">Belongs to the KdpA family.</text>
</comment>
<dbReference type="OrthoDB" id="9763796at2"/>
<evidence type="ECO:0000256" key="5">
    <source>
        <dbReference type="ARBA" id="ARBA00022958"/>
    </source>
</evidence>
<evidence type="ECO:0000256" key="2">
    <source>
        <dbReference type="ARBA" id="ARBA00022475"/>
    </source>
</evidence>
<evidence type="ECO:0000256" key="7">
    <source>
        <dbReference type="ARBA" id="ARBA00023065"/>
    </source>
</evidence>
<evidence type="ECO:0000256" key="6">
    <source>
        <dbReference type="ARBA" id="ARBA00022989"/>
    </source>
</evidence>
<sequence>MQFSFLSFITQIGILVVALGAVHRPLGAYLAKVADDGAHLRFERWIYKAAGVGPDSEQTWKGYARSMVAFSVAGVILLYAAERLQPLLSGGRMASVDPWVAMNTAISFITNTNWQAYVPESTLGFVVQMAFLAVQNFVSAAVGIAIAFALVRGFVRKGSDSLGNFWVDVTRITFRVLLPLAAVVAALLIVTGVVQDFSPSTVHNAITGVSQTIPGGPVASQEAIKELGTNGGGYFNANSSHPFENPNAFSNIFEVFLLLAIPFSLPYTFGQMVGSRKQGYTILTVMAALWLIAEGIMASTIAAWPNLGEGLEQRFGPAASGIFATATTLTSTGAVDSMHDSLPPLAGGMAMFDMMLGEIAPGGVGSGLYGMLVLAVLAVFLGGLMVGRTPEYLGKKIQARHMTLAALYLLVTPVLVLVLTGAAVLIPSVVADAPSQGPHQFSELLYAFTSGANNNGSAFAGISASDPLISSLMNVAMWLGRVLPMVLVLALAGSFAAQKPIPPSPGTLATYGPLFAGLLGTVTVLFTALNYFPALALGPIAEGTFR</sequence>
<evidence type="ECO:0000256" key="1">
    <source>
        <dbReference type="ARBA" id="ARBA00022448"/>
    </source>
</evidence>
<dbReference type="Pfam" id="PF03814">
    <property type="entry name" value="KdpA"/>
    <property type="match status" value="1"/>
</dbReference>
<comment type="subunit">
    <text evidence="9">The system is composed of three essential subunits: KdpA, KdpB and KdpC.</text>
</comment>
<evidence type="ECO:0000256" key="9">
    <source>
        <dbReference type="HAMAP-Rule" id="MF_00275"/>
    </source>
</evidence>
<keyword evidence="7 9" id="KW-0406">Ion transport</keyword>
<dbReference type="HAMAP" id="MF_00275">
    <property type="entry name" value="KdpA"/>
    <property type="match status" value="1"/>
</dbReference>
<keyword evidence="8 9" id="KW-0472">Membrane</keyword>
<reference evidence="10 11" key="1">
    <citation type="submission" date="2014-09" db="EMBL/GenBank/DDBJ databases">
        <title>Genome sequence of Sinomonas sp. MUSC 117.</title>
        <authorList>
            <person name="Lee L.-H."/>
        </authorList>
    </citation>
    <scope>NUCLEOTIDE SEQUENCE [LARGE SCALE GENOMIC DNA]</scope>
    <source>
        <strain evidence="10 11">MUSC 117</strain>
    </source>
</reference>
<evidence type="ECO:0000256" key="3">
    <source>
        <dbReference type="ARBA" id="ARBA00022538"/>
    </source>
</evidence>
<dbReference type="PANTHER" id="PTHR30607:SF2">
    <property type="entry name" value="POTASSIUM-TRANSPORTING ATPASE POTASSIUM-BINDING SUBUNIT"/>
    <property type="match status" value="1"/>
</dbReference>
<accession>A0A0B2AKL7</accession>
<feature type="transmembrane region" description="Helical" evidence="9">
    <location>
        <begin position="508"/>
        <end position="529"/>
    </location>
</feature>
<organism evidence="10 11">
    <name type="scientific">Sinomonas humi</name>
    <dbReference type="NCBI Taxonomy" id="1338436"/>
    <lineage>
        <taxon>Bacteria</taxon>
        <taxon>Bacillati</taxon>
        <taxon>Actinomycetota</taxon>
        <taxon>Actinomycetes</taxon>
        <taxon>Micrococcales</taxon>
        <taxon>Micrococcaceae</taxon>
        <taxon>Sinomonas</taxon>
    </lineage>
</organism>
<dbReference type="GO" id="GO:0008556">
    <property type="term" value="F:P-type potassium transmembrane transporter activity"/>
    <property type="evidence" value="ECO:0007669"/>
    <property type="project" value="InterPro"/>
</dbReference>
<keyword evidence="1 9" id="KW-0813">Transport</keyword>
<comment type="function">
    <text evidence="9">Part of the high-affinity ATP-driven potassium transport (or Kdp) system, which catalyzes the hydrolysis of ATP coupled with the electrogenic transport of potassium into the cytoplasm. This subunit binds the extracellular potassium ions and delivers the ions to the membrane domain of KdpB through an intramembrane tunnel.</text>
</comment>
<proteinExistence type="inferred from homology"/>
<protein>
    <recommendedName>
        <fullName evidence="9">Potassium-transporting ATPase potassium-binding subunit</fullName>
    </recommendedName>
    <alternativeName>
        <fullName evidence="9">ATP phosphohydrolase [potassium-transporting] A chain</fullName>
    </alternativeName>
    <alternativeName>
        <fullName evidence="9">Potassium-binding and translocating subunit A</fullName>
    </alternativeName>
    <alternativeName>
        <fullName evidence="9">Potassium-translocating ATPase A chain</fullName>
    </alternativeName>
</protein>
<dbReference type="STRING" id="1338436.LK10_06450"/>
<comment type="caution">
    <text evidence="9">Lacks conserved residue(s) required for the propagation of feature annotation.</text>
</comment>
<dbReference type="Proteomes" id="UP000030982">
    <property type="component" value="Unassembled WGS sequence"/>
</dbReference>
<dbReference type="RefSeq" id="WP_043121253.1">
    <property type="nucleotide sequence ID" value="NZ_JTDL01000082.1"/>
</dbReference>
<evidence type="ECO:0000313" key="11">
    <source>
        <dbReference type="Proteomes" id="UP000030982"/>
    </source>
</evidence>
<dbReference type="AlphaFoldDB" id="A0A0B2AKL7"/>
<feature type="transmembrane region" description="Helical" evidence="9">
    <location>
        <begin position="172"/>
        <end position="194"/>
    </location>
</feature>
<feature type="transmembrane region" description="Helical" evidence="9">
    <location>
        <begin position="248"/>
        <end position="269"/>
    </location>
</feature>
<feature type="transmembrane region" description="Helical" evidence="9">
    <location>
        <begin position="475"/>
        <end position="496"/>
    </location>
</feature>
<dbReference type="PIRSF" id="PIRSF001294">
    <property type="entry name" value="K_ATPaseA"/>
    <property type="match status" value="1"/>
</dbReference>
<evidence type="ECO:0000313" key="10">
    <source>
        <dbReference type="EMBL" id="KHL04190.1"/>
    </source>
</evidence>
<dbReference type="EMBL" id="JTDL01000082">
    <property type="protein sequence ID" value="KHL04190.1"/>
    <property type="molecule type" value="Genomic_DNA"/>
</dbReference>
<keyword evidence="3 9" id="KW-0633">Potassium transport</keyword>
<evidence type="ECO:0000256" key="8">
    <source>
        <dbReference type="ARBA" id="ARBA00023136"/>
    </source>
</evidence>
<dbReference type="GO" id="GO:0005886">
    <property type="term" value="C:plasma membrane"/>
    <property type="evidence" value="ECO:0007669"/>
    <property type="project" value="UniProtKB-SubCell"/>
</dbReference>
<name>A0A0B2AKL7_9MICC</name>
<evidence type="ECO:0000256" key="4">
    <source>
        <dbReference type="ARBA" id="ARBA00022692"/>
    </source>
</evidence>
<gene>
    <name evidence="9" type="primary">kdpA</name>
    <name evidence="10" type="ORF">LK10_06450</name>
</gene>